<evidence type="ECO:0000256" key="6">
    <source>
        <dbReference type="ARBA" id="ARBA00023180"/>
    </source>
</evidence>
<evidence type="ECO:0000256" key="2">
    <source>
        <dbReference type="ARBA" id="ARBA00022679"/>
    </source>
</evidence>
<organism evidence="7 8">
    <name type="scientific">Rhodopila globiformis</name>
    <name type="common">Rhodopseudomonas globiformis</name>
    <dbReference type="NCBI Taxonomy" id="1071"/>
    <lineage>
        <taxon>Bacteria</taxon>
        <taxon>Pseudomonadati</taxon>
        <taxon>Pseudomonadota</taxon>
        <taxon>Alphaproteobacteria</taxon>
        <taxon>Acetobacterales</taxon>
        <taxon>Acetobacteraceae</taxon>
        <taxon>Rhodopila</taxon>
    </lineage>
</organism>
<proteinExistence type="predicted"/>
<keyword evidence="3" id="KW-0812">Transmembrane</keyword>
<dbReference type="GO" id="GO:0017095">
    <property type="term" value="F:heparan sulfate 6-sulfotransferase activity"/>
    <property type="evidence" value="ECO:0007669"/>
    <property type="project" value="TreeGrafter"/>
</dbReference>
<accession>A0A2S6NBV3</accession>
<dbReference type="RefSeq" id="WP_104519847.1">
    <property type="nucleotide sequence ID" value="NZ_NHRY01000175.1"/>
</dbReference>
<keyword evidence="5" id="KW-0472">Membrane</keyword>
<gene>
    <name evidence="7" type="ORF">CCS01_16065</name>
</gene>
<evidence type="ECO:0000256" key="1">
    <source>
        <dbReference type="ARBA" id="ARBA00004167"/>
    </source>
</evidence>
<dbReference type="Proteomes" id="UP000239724">
    <property type="component" value="Unassembled WGS sequence"/>
</dbReference>
<dbReference type="EMBL" id="NHRY01000175">
    <property type="protein sequence ID" value="PPQ32074.1"/>
    <property type="molecule type" value="Genomic_DNA"/>
</dbReference>
<dbReference type="SUPFAM" id="SSF52540">
    <property type="entry name" value="P-loop containing nucleoside triphosphate hydrolases"/>
    <property type="match status" value="1"/>
</dbReference>
<protein>
    <recommendedName>
        <fullName evidence="9">Sulfotransferase family protein</fullName>
    </recommendedName>
</protein>
<evidence type="ECO:0000256" key="5">
    <source>
        <dbReference type="ARBA" id="ARBA00023136"/>
    </source>
</evidence>
<sequence>MSTRNPTIYFQHIPKTAGTSVRIWLKSHFGNHFCDAGIADELVRIQPQELDQYQVFAGHFHSYLAQFVGPDLTVFTVLRNPLMRTFSHWHEVRRTAQHPHHARVSGQSFVEFVQDDQNRVMIEDYQARYLARLSINMRAVASRFSADELSGFALAEALEQASLQVTKPVLARSARETLAAMALVGVCERLHEFLVGVSGLLKLPAPTSNEIPQANVTMTTELGELPPATLAKLQELTQVDHELYEICKARRGNVAAPDALRSSA</sequence>
<dbReference type="OrthoDB" id="7251180at2"/>
<keyword evidence="2" id="KW-0808">Transferase</keyword>
<dbReference type="InterPro" id="IPR027417">
    <property type="entry name" value="P-loop_NTPase"/>
</dbReference>
<dbReference type="InterPro" id="IPR010635">
    <property type="entry name" value="Heparan_SO4-6-sulfoTrfase"/>
</dbReference>
<dbReference type="PANTHER" id="PTHR12812">
    <property type="entry name" value="HEPARAN SULFATE 6-O-SULFOTRANSFERASE 3"/>
    <property type="match status" value="1"/>
</dbReference>
<dbReference type="AlphaFoldDB" id="A0A2S6NBV3"/>
<evidence type="ECO:0000256" key="3">
    <source>
        <dbReference type="ARBA" id="ARBA00022692"/>
    </source>
</evidence>
<comment type="subcellular location">
    <subcellularLocation>
        <location evidence="1">Membrane</location>
        <topology evidence="1">Single-pass membrane protein</topology>
    </subcellularLocation>
</comment>
<keyword evidence="4" id="KW-1133">Transmembrane helix</keyword>
<evidence type="ECO:0000256" key="4">
    <source>
        <dbReference type="ARBA" id="ARBA00022989"/>
    </source>
</evidence>
<dbReference type="Gene3D" id="3.40.50.300">
    <property type="entry name" value="P-loop containing nucleotide triphosphate hydrolases"/>
    <property type="match status" value="1"/>
</dbReference>
<keyword evidence="8" id="KW-1185">Reference proteome</keyword>
<dbReference type="PANTHER" id="PTHR12812:SF0">
    <property type="entry name" value="HEPARAN-SULFATE 6-O-SULFOTRANSFERASE"/>
    <property type="match status" value="1"/>
</dbReference>
<evidence type="ECO:0000313" key="7">
    <source>
        <dbReference type="EMBL" id="PPQ32074.1"/>
    </source>
</evidence>
<evidence type="ECO:0000313" key="8">
    <source>
        <dbReference type="Proteomes" id="UP000239724"/>
    </source>
</evidence>
<keyword evidence="6" id="KW-0325">Glycoprotein</keyword>
<name>A0A2S6NBV3_RHOGL</name>
<comment type="caution">
    <text evidence="7">The sequence shown here is derived from an EMBL/GenBank/DDBJ whole genome shotgun (WGS) entry which is preliminary data.</text>
</comment>
<dbReference type="GO" id="GO:0016020">
    <property type="term" value="C:membrane"/>
    <property type="evidence" value="ECO:0007669"/>
    <property type="project" value="UniProtKB-SubCell"/>
</dbReference>
<evidence type="ECO:0008006" key="9">
    <source>
        <dbReference type="Google" id="ProtNLM"/>
    </source>
</evidence>
<reference evidence="7 8" key="1">
    <citation type="journal article" date="2018" name="Arch. Microbiol.">
        <title>New insights into the metabolic potential of the phototrophic purple bacterium Rhodopila globiformis DSM 161(T) from its draft genome sequence and evidence for a vanadium-dependent nitrogenase.</title>
        <authorList>
            <person name="Imhoff J.F."/>
            <person name="Rahn T."/>
            <person name="Kunzel S."/>
            <person name="Neulinger S.C."/>
        </authorList>
    </citation>
    <scope>NUCLEOTIDE SEQUENCE [LARGE SCALE GENOMIC DNA]</scope>
    <source>
        <strain evidence="7 8">DSM 161</strain>
    </source>
</reference>